<keyword evidence="3" id="KW-1185">Reference proteome</keyword>
<dbReference type="GO" id="GO:0045048">
    <property type="term" value="P:protein insertion into ER membrane"/>
    <property type="evidence" value="ECO:0007669"/>
    <property type="project" value="InterPro"/>
</dbReference>
<dbReference type="InterPro" id="IPR011990">
    <property type="entry name" value="TPR-like_helical_dom_sf"/>
</dbReference>
<dbReference type="PANTHER" id="PTHR12875">
    <property type="entry name" value="GOLGI TO ER TRAFFIC PROTEIN 4 HOMOLOG"/>
    <property type="match status" value="1"/>
</dbReference>
<dbReference type="OMA" id="GAIFHEF"/>
<evidence type="ECO:0000313" key="3">
    <source>
        <dbReference type="Proteomes" id="UP000824469"/>
    </source>
</evidence>
<comment type="similarity">
    <text evidence="1">Belongs to the GET4 family.</text>
</comment>
<name>A0AA38GPK6_TAXCH</name>
<dbReference type="PANTHER" id="PTHR12875:SF0">
    <property type="entry name" value="GOLGI TO ER TRAFFIC PROTEIN 4 HOMOLOG"/>
    <property type="match status" value="1"/>
</dbReference>
<dbReference type="AlphaFoldDB" id="A0AA38GPK6"/>
<evidence type="ECO:0000313" key="2">
    <source>
        <dbReference type="EMBL" id="KAH9325688.1"/>
    </source>
</evidence>
<dbReference type="InterPro" id="IPR007317">
    <property type="entry name" value="GET4"/>
</dbReference>
<organism evidence="2 3">
    <name type="scientific">Taxus chinensis</name>
    <name type="common">Chinese yew</name>
    <name type="synonym">Taxus wallichiana var. chinensis</name>
    <dbReference type="NCBI Taxonomy" id="29808"/>
    <lineage>
        <taxon>Eukaryota</taxon>
        <taxon>Viridiplantae</taxon>
        <taxon>Streptophyta</taxon>
        <taxon>Embryophyta</taxon>
        <taxon>Tracheophyta</taxon>
        <taxon>Spermatophyta</taxon>
        <taxon>Pinopsida</taxon>
        <taxon>Pinidae</taxon>
        <taxon>Conifers II</taxon>
        <taxon>Cupressales</taxon>
        <taxon>Taxaceae</taxon>
        <taxon>Taxus</taxon>
    </lineage>
</organism>
<dbReference type="Proteomes" id="UP000824469">
    <property type="component" value="Unassembled WGS sequence"/>
</dbReference>
<feature type="non-terminal residue" evidence="2">
    <location>
        <position position="1"/>
    </location>
</feature>
<dbReference type="Pfam" id="PF04190">
    <property type="entry name" value="GET4"/>
    <property type="match status" value="1"/>
</dbReference>
<evidence type="ECO:0000256" key="1">
    <source>
        <dbReference type="ARBA" id="ARBA00005351"/>
    </source>
</evidence>
<dbReference type="Gene3D" id="1.25.40.10">
    <property type="entry name" value="Tetratricopeptide repeat domain"/>
    <property type="match status" value="1"/>
</dbReference>
<reference evidence="2 3" key="1">
    <citation type="journal article" date="2021" name="Nat. Plants">
        <title>The Taxus genome provides insights into paclitaxel biosynthesis.</title>
        <authorList>
            <person name="Xiong X."/>
            <person name="Gou J."/>
            <person name="Liao Q."/>
            <person name="Li Y."/>
            <person name="Zhou Q."/>
            <person name="Bi G."/>
            <person name="Li C."/>
            <person name="Du R."/>
            <person name="Wang X."/>
            <person name="Sun T."/>
            <person name="Guo L."/>
            <person name="Liang H."/>
            <person name="Lu P."/>
            <person name="Wu Y."/>
            <person name="Zhang Z."/>
            <person name="Ro D.K."/>
            <person name="Shang Y."/>
            <person name="Huang S."/>
            <person name="Yan J."/>
        </authorList>
    </citation>
    <scope>NUCLEOTIDE SEQUENCE [LARGE SCALE GENOMIC DNA]</scope>
    <source>
        <strain evidence="2">Ta-2019</strain>
    </source>
</reference>
<comment type="caution">
    <text evidence="2">The sequence shown here is derived from an EMBL/GenBank/DDBJ whole genome shotgun (WGS) entry which is preliminary data.</text>
</comment>
<dbReference type="GO" id="GO:0005829">
    <property type="term" value="C:cytosol"/>
    <property type="evidence" value="ECO:0007669"/>
    <property type="project" value="TreeGrafter"/>
</dbReference>
<dbReference type="EMBL" id="JAHRHJ020000002">
    <property type="protein sequence ID" value="KAH9325688.1"/>
    <property type="molecule type" value="Genomic_DNA"/>
</dbReference>
<sequence length="130" mass="14723">TLEKLEKSVQAGNYYEAQQMYKSLYARYMSVHKYQEALDLLQSGASIQLRHGQVTCGAELALLFVETLIKAKIPYRRETLDRIGAIFNEFPQVLIPHKLSEEDDMQKLSEILLAAKARVNGCTSFLKAAI</sequence>
<gene>
    <name evidence="2" type="ORF">KI387_005866</name>
</gene>
<protein>
    <submittedName>
        <fullName evidence="2">Uncharacterized protein</fullName>
    </submittedName>
</protein>
<proteinExistence type="inferred from homology"/>
<accession>A0AA38GPK6</accession>
<feature type="non-terminal residue" evidence="2">
    <location>
        <position position="130"/>
    </location>
</feature>